<sequence>MLNNSNSELSLLRTPTLQAMMSVLENLNQAYRAYDLALPAEIRQGIARFFHAHYLWLWHHEICFGFDSSRQRYFLDFSITKQEDSSRWARTIEY</sequence>
<accession>A0A4P6JJ25</accession>
<dbReference type="EMBL" id="CP035758">
    <property type="protein sequence ID" value="QBD75013.1"/>
    <property type="molecule type" value="Genomic_DNA"/>
</dbReference>
<proteinExistence type="predicted"/>
<gene>
    <name evidence="1" type="ORF">EPA93_02990</name>
</gene>
<dbReference type="AlphaFoldDB" id="A0A4P6JJ25"/>
<name>A0A4P6JJ25_KTERU</name>
<evidence type="ECO:0000313" key="2">
    <source>
        <dbReference type="Proteomes" id="UP000290365"/>
    </source>
</evidence>
<dbReference type="RefSeq" id="WP_129885612.1">
    <property type="nucleotide sequence ID" value="NZ_CP035758.1"/>
</dbReference>
<dbReference type="KEGG" id="kbs:EPA93_02990"/>
<evidence type="ECO:0000313" key="1">
    <source>
        <dbReference type="EMBL" id="QBD75013.1"/>
    </source>
</evidence>
<keyword evidence="2" id="KW-1185">Reference proteome</keyword>
<organism evidence="1 2">
    <name type="scientific">Ktedonosporobacter rubrisoli</name>
    <dbReference type="NCBI Taxonomy" id="2509675"/>
    <lineage>
        <taxon>Bacteria</taxon>
        <taxon>Bacillati</taxon>
        <taxon>Chloroflexota</taxon>
        <taxon>Ktedonobacteria</taxon>
        <taxon>Ktedonobacterales</taxon>
        <taxon>Ktedonosporobacteraceae</taxon>
        <taxon>Ktedonosporobacter</taxon>
    </lineage>
</organism>
<reference evidence="1 2" key="1">
    <citation type="submission" date="2019-01" db="EMBL/GenBank/DDBJ databases">
        <title>Ktedonosporobacter rubrisoli SCAWS-G2.</title>
        <authorList>
            <person name="Huang Y."/>
            <person name="Yan B."/>
        </authorList>
    </citation>
    <scope>NUCLEOTIDE SEQUENCE [LARGE SCALE GENOMIC DNA]</scope>
    <source>
        <strain evidence="1 2">SCAWS-G2</strain>
    </source>
</reference>
<protein>
    <submittedName>
        <fullName evidence="1">Uncharacterized protein</fullName>
    </submittedName>
</protein>
<dbReference type="Proteomes" id="UP000290365">
    <property type="component" value="Chromosome"/>
</dbReference>